<dbReference type="WBParaSite" id="nRc.2.0.1.t40927-RA">
    <property type="protein sequence ID" value="nRc.2.0.1.t40927-RA"/>
    <property type="gene ID" value="nRc.2.0.1.g40927"/>
</dbReference>
<keyword evidence="1" id="KW-1185">Reference proteome</keyword>
<dbReference type="AlphaFoldDB" id="A0A915KPW8"/>
<accession>A0A915KPW8</accession>
<dbReference type="Proteomes" id="UP000887565">
    <property type="component" value="Unplaced"/>
</dbReference>
<name>A0A915KPW8_ROMCU</name>
<reference evidence="2" key="1">
    <citation type="submission" date="2022-11" db="UniProtKB">
        <authorList>
            <consortium name="WormBaseParasite"/>
        </authorList>
    </citation>
    <scope>IDENTIFICATION</scope>
</reference>
<sequence length="64" mass="7201">MSNRQGKWQGVILPNCCHLGTELNKSLAIMAPMKIKSTRKNIVQLTRIPKIKIDNGDFDCTKAM</sequence>
<organism evidence="1 2">
    <name type="scientific">Romanomermis culicivorax</name>
    <name type="common">Nematode worm</name>
    <dbReference type="NCBI Taxonomy" id="13658"/>
    <lineage>
        <taxon>Eukaryota</taxon>
        <taxon>Metazoa</taxon>
        <taxon>Ecdysozoa</taxon>
        <taxon>Nematoda</taxon>
        <taxon>Enoplea</taxon>
        <taxon>Dorylaimia</taxon>
        <taxon>Mermithida</taxon>
        <taxon>Mermithoidea</taxon>
        <taxon>Mermithidae</taxon>
        <taxon>Romanomermis</taxon>
    </lineage>
</organism>
<proteinExistence type="predicted"/>
<evidence type="ECO:0000313" key="1">
    <source>
        <dbReference type="Proteomes" id="UP000887565"/>
    </source>
</evidence>
<protein>
    <submittedName>
        <fullName evidence="2">Uncharacterized protein</fullName>
    </submittedName>
</protein>
<evidence type="ECO:0000313" key="2">
    <source>
        <dbReference type="WBParaSite" id="nRc.2.0.1.t40927-RA"/>
    </source>
</evidence>